<evidence type="ECO:0000256" key="2">
    <source>
        <dbReference type="ARBA" id="ARBA00002315"/>
    </source>
</evidence>
<evidence type="ECO:0000313" key="7">
    <source>
        <dbReference type="EMBL" id="MBI5170441.1"/>
    </source>
</evidence>
<dbReference type="Pfam" id="PF10143">
    <property type="entry name" value="PhosphMutase"/>
    <property type="match status" value="1"/>
</dbReference>
<dbReference type="GO" id="GO:0046872">
    <property type="term" value="F:metal ion binding"/>
    <property type="evidence" value="ECO:0007669"/>
    <property type="project" value="InterPro"/>
</dbReference>
<name>A0A933W9X9_UNCEI</name>
<protein>
    <submittedName>
        <fullName evidence="7">2,3-bisphosphoglycerate-independent phosphoglycerate mutase</fullName>
        <ecNumber evidence="7">5.4.2.12</ecNumber>
    </submittedName>
</protein>
<keyword evidence="5" id="KW-0324">Glycolysis</keyword>
<reference evidence="7" key="1">
    <citation type="submission" date="2020-07" db="EMBL/GenBank/DDBJ databases">
        <title>Huge and variable diversity of episymbiotic CPR bacteria and DPANN archaea in groundwater ecosystems.</title>
        <authorList>
            <person name="He C.Y."/>
            <person name="Keren R."/>
            <person name="Whittaker M."/>
            <person name="Farag I.F."/>
            <person name="Doudna J."/>
            <person name="Cate J.H.D."/>
            <person name="Banfield J.F."/>
        </authorList>
    </citation>
    <scope>NUCLEOTIDE SEQUENCE</scope>
    <source>
        <strain evidence="7">NC_groundwater_1813_Pr3_B-0.1um_71_17</strain>
    </source>
</reference>
<dbReference type="NCBIfam" id="TIGR00306">
    <property type="entry name" value="apgM"/>
    <property type="match status" value="1"/>
</dbReference>
<feature type="domain" description="Metalloenzyme" evidence="6">
    <location>
        <begin position="16"/>
        <end position="395"/>
    </location>
</feature>
<dbReference type="Gene3D" id="3.40.720.10">
    <property type="entry name" value="Alkaline Phosphatase, subunit A"/>
    <property type="match status" value="2"/>
</dbReference>
<comment type="pathway">
    <text evidence="3">Carbohydrate degradation.</text>
</comment>
<dbReference type="CDD" id="cd16011">
    <property type="entry name" value="iPGM_like"/>
    <property type="match status" value="1"/>
</dbReference>
<sequence length="406" mass="43044">MSSSVLESLVIPNTTKIVLLVMDGLGDLPNAEHQWQTPLEAARTPNFDALAPSSALGRLLPVQPGVTPGSGPGHLGLFGYDPVETTVGRGVLEALGAGMELKPGDVAARANFCTLGPDGIVTDRRAGRIPSETCAKLVAMLKEKAARFEDVDVILEPGKGHRFVAVLRGPGLGGEVSDADPHKEGKAIPAAHALVPGAANEKTARIINAFMQRAAEVLKNEAPANAALARGFSARPHFPGYRERFQLRAAAIAAYPMYRGVAQLAGMDLFVPGGETAADAIAVAREKWNDYDFFFLHVKGTDMAGEDGNFDMKKAVIESVDTALPQLLALHPDVLCMTGDHSTPTPVKGHSWHPVPALIHGKWCFADGFARFHEKHCRAGSFSGLASKDLMAVLLANAGRLDKYGA</sequence>
<dbReference type="EC" id="5.4.2.12" evidence="7"/>
<comment type="catalytic activity">
    <reaction evidence="1">
        <text>(2R)-2-phosphoglycerate = (2R)-3-phosphoglycerate</text>
        <dbReference type="Rhea" id="RHEA:15901"/>
        <dbReference type="ChEBI" id="CHEBI:58272"/>
        <dbReference type="ChEBI" id="CHEBI:58289"/>
        <dbReference type="EC" id="5.4.2.12"/>
    </reaction>
</comment>
<dbReference type="NCBIfam" id="NF003160">
    <property type="entry name" value="PRK04135.1"/>
    <property type="match status" value="1"/>
</dbReference>
<dbReference type="InterPro" id="IPR017850">
    <property type="entry name" value="Alkaline_phosphatase_core_sf"/>
</dbReference>
<comment type="function">
    <text evidence="2">Catalyzes the interconversion of 2-phosphoglycerate and 3-phosphoglycerate.</text>
</comment>
<evidence type="ECO:0000256" key="3">
    <source>
        <dbReference type="ARBA" id="ARBA00004921"/>
    </source>
</evidence>
<evidence type="ECO:0000313" key="8">
    <source>
        <dbReference type="Proteomes" id="UP000696931"/>
    </source>
</evidence>
<accession>A0A933W9X9</accession>
<proteinExistence type="inferred from homology"/>
<dbReference type="Pfam" id="PF01676">
    <property type="entry name" value="Metalloenzyme"/>
    <property type="match status" value="1"/>
</dbReference>
<dbReference type="GO" id="GO:0006096">
    <property type="term" value="P:glycolytic process"/>
    <property type="evidence" value="ECO:0007669"/>
    <property type="project" value="UniProtKB-KW"/>
</dbReference>
<dbReference type="PANTHER" id="PTHR31209">
    <property type="entry name" value="COFACTOR-INDEPENDENT PHOSPHOGLYCERATE MUTASE"/>
    <property type="match status" value="1"/>
</dbReference>
<dbReference type="SUPFAM" id="SSF53649">
    <property type="entry name" value="Alkaline phosphatase-like"/>
    <property type="match status" value="1"/>
</dbReference>
<organism evidence="7 8">
    <name type="scientific">Eiseniibacteriota bacterium</name>
    <dbReference type="NCBI Taxonomy" id="2212470"/>
    <lineage>
        <taxon>Bacteria</taxon>
        <taxon>Candidatus Eiseniibacteriota</taxon>
    </lineage>
</organism>
<dbReference type="InterPro" id="IPR006124">
    <property type="entry name" value="Metalloenzyme"/>
</dbReference>
<gene>
    <name evidence="7" type="ORF">HZA61_13210</name>
</gene>
<evidence type="ECO:0000256" key="5">
    <source>
        <dbReference type="ARBA" id="ARBA00023152"/>
    </source>
</evidence>
<keyword evidence="7" id="KW-0413">Isomerase</keyword>
<dbReference type="PIRSF" id="PIRSF006392">
    <property type="entry name" value="IPGAM_arch"/>
    <property type="match status" value="1"/>
</dbReference>
<dbReference type="AlphaFoldDB" id="A0A933W9X9"/>
<dbReference type="Proteomes" id="UP000696931">
    <property type="component" value="Unassembled WGS sequence"/>
</dbReference>
<comment type="caution">
    <text evidence="7">The sequence shown here is derived from an EMBL/GenBank/DDBJ whole genome shotgun (WGS) entry which is preliminary data.</text>
</comment>
<evidence type="ECO:0000256" key="4">
    <source>
        <dbReference type="ARBA" id="ARBA00005524"/>
    </source>
</evidence>
<dbReference type="InterPro" id="IPR004456">
    <property type="entry name" value="Pglycerate_mutase_ApgM"/>
</dbReference>
<dbReference type="PANTHER" id="PTHR31209:SF0">
    <property type="entry name" value="METALLOENZYME DOMAIN-CONTAINING PROTEIN"/>
    <property type="match status" value="1"/>
</dbReference>
<comment type="similarity">
    <text evidence="4">Belongs to the BPG-independent phosphoglycerate mutase family. A-PGAM subfamily.</text>
</comment>
<evidence type="ECO:0000259" key="6">
    <source>
        <dbReference type="Pfam" id="PF01676"/>
    </source>
</evidence>
<dbReference type="EMBL" id="JACRIW010000093">
    <property type="protein sequence ID" value="MBI5170441.1"/>
    <property type="molecule type" value="Genomic_DNA"/>
</dbReference>
<evidence type="ECO:0000256" key="1">
    <source>
        <dbReference type="ARBA" id="ARBA00000370"/>
    </source>
</evidence>
<dbReference type="GO" id="GO:0004619">
    <property type="term" value="F:phosphoglycerate mutase activity"/>
    <property type="evidence" value="ECO:0007669"/>
    <property type="project" value="UniProtKB-EC"/>
</dbReference>